<gene>
    <name evidence="1" type="ORF">MGR_0658</name>
</gene>
<evidence type="ECO:0000313" key="1">
    <source>
        <dbReference type="EMBL" id="CAM75161.1"/>
    </source>
</evidence>
<proteinExistence type="predicted"/>
<dbReference type="EMBL" id="CU459003">
    <property type="protein sequence ID" value="CAM75161.1"/>
    <property type="molecule type" value="Genomic_DNA"/>
</dbReference>
<reference evidence="1" key="1">
    <citation type="journal article" date="2007" name="J. Bacteriol.">
        <title>Comparative genome analysis of four magnetotactic bacteria reveals a complex set of group-specific genes implicated in magnetosome biomineralization and function.</title>
        <authorList>
            <person name="Richter M."/>
            <person name="Kube M."/>
            <person name="Bazylinski D.A."/>
            <person name="Lombardot T."/>
            <person name="Gloeckner F.O."/>
            <person name="Reinhardt R."/>
            <person name="Schueler D."/>
        </authorList>
    </citation>
    <scope>NUCLEOTIDE SEQUENCE</scope>
    <source>
        <strain evidence="1">MSR-1</strain>
    </source>
</reference>
<name>A4TX04_9PROT</name>
<organism evidence="1">
    <name type="scientific">Magnetospirillum gryphiswaldense</name>
    <dbReference type="NCBI Taxonomy" id="55518"/>
    <lineage>
        <taxon>Bacteria</taxon>
        <taxon>Pseudomonadati</taxon>
        <taxon>Pseudomonadota</taxon>
        <taxon>Alphaproteobacteria</taxon>
        <taxon>Rhodospirillales</taxon>
        <taxon>Rhodospirillaceae</taxon>
        <taxon>Magnetospirillum</taxon>
    </lineage>
</organism>
<sequence>MTTGTNTALVNAVLSGVADARQTYATWTRDGGYFAWAPEYLLTVSVAQSIWEWCAPLTVWPEFRLADALREACPGNQRRPARTATGRRADLLVYRGTPQPHAIVEIKRNVDGWGKIAADVERLRTTLAAPGASFQLGMVAFSSTLIGGNRAKGGAILQDRLARLADCVDHIRLPGWHCRLTTRAIHFDGHEHWSAAAVVLEKSTARPSRRGCDPACTGSPAQVLSAS</sequence>
<accession>A4TX04</accession>
<dbReference type="RefSeq" id="WP_024082063.1">
    <property type="nucleotide sequence ID" value="NZ_CP027527.1"/>
</dbReference>
<dbReference type="AlphaFoldDB" id="A4TX04"/>
<protein>
    <submittedName>
        <fullName evidence="1">Uncharacterized protein</fullName>
    </submittedName>
</protein>